<dbReference type="PROSITE" id="PS51186">
    <property type="entry name" value="GNAT"/>
    <property type="match status" value="1"/>
</dbReference>
<dbReference type="PANTHER" id="PTHR43420:SF47">
    <property type="entry name" value="N-ACETYLTRANSFERASE DOMAIN-CONTAINING PROTEIN"/>
    <property type="match status" value="1"/>
</dbReference>
<evidence type="ECO:0000313" key="4">
    <source>
        <dbReference type="EMBL" id="SMO92778.1"/>
    </source>
</evidence>
<keyword evidence="5" id="KW-1185">Reference proteome</keyword>
<dbReference type="Pfam" id="PF13673">
    <property type="entry name" value="Acetyltransf_10"/>
    <property type="match status" value="1"/>
</dbReference>
<accession>A0A521F9D6</accession>
<keyword evidence="2" id="KW-0012">Acyltransferase</keyword>
<sequence length="150" mass="16794">MTGAAQTPVRARVWHVPMLLSILWIHTRFAGGVGRGWLTDAQLMAQVVLRGWVRFLQDEKGIAGFIIRDASRVHGLYVHPRAQGYGIGRRLLNDAKTQVGRLELWTLQSNHLARAFYLAQGFAEVAHTSGEGNDEGLPDVQLVWEKERLA</sequence>
<evidence type="ECO:0000256" key="1">
    <source>
        <dbReference type="ARBA" id="ARBA00022679"/>
    </source>
</evidence>
<name>A0A521F9D6_9RHOB</name>
<dbReference type="CDD" id="cd04301">
    <property type="entry name" value="NAT_SF"/>
    <property type="match status" value="1"/>
</dbReference>
<protein>
    <submittedName>
        <fullName evidence="4">Putative acetyltransferase</fullName>
    </submittedName>
</protein>
<organism evidence="4 5">
    <name type="scientific">Thalassovita litoralis</name>
    <dbReference type="NCBI Taxonomy" id="1010611"/>
    <lineage>
        <taxon>Bacteria</taxon>
        <taxon>Pseudomonadati</taxon>
        <taxon>Pseudomonadota</taxon>
        <taxon>Alphaproteobacteria</taxon>
        <taxon>Rhodobacterales</taxon>
        <taxon>Roseobacteraceae</taxon>
        <taxon>Thalassovita</taxon>
    </lineage>
</organism>
<proteinExistence type="predicted"/>
<dbReference type="GO" id="GO:0016747">
    <property type="term" value="F:acyltransferase activity, transferring groups other than amino-acyl groups"/>
    <property type="evidence" value="ECO:0007669"/>
    <property type="project" value="InterPro"/>
</dbReference>
<dbReference type="InterPro" id="IPR000182">
    <property type="entry name" value="GNAT_dom"/>
</dbReference>
<evidence type="ECO:0000259" key="3">
    <source>
        <dbReference type="PROSITE" id="PS51186"/>
    </source>
</evidence>
<dbReference type="RefSeq" id="WP_142494310.1">
    <property type="nucleotide sequence ID" value="NZ_FXTO01000025.1"/>
</dbReference>
<dbReference type="OrthoDB" id="9797417at2"/>
<dbReference type="EMBL" id="FXTO01000025">
    <property type="protein sequence ID" value="SMO92778.1"/>
    <property type="molecule type" value="Genomic_DNA"/>
</dbReference>
<reference evidence="4 5" key="1">
    <citation type="submission" date="2017-05" db="EMBL/GenBank/DDBJ databases">
        <authorList>
            <person name="Varghese N."/>
            <person name="Submissions S."/>
        </authorList>
    </citation>
    <scope>NUCLEOTIDE SEQUENCE [LARGE SCALE GENOMIC DNA]</scope>
    <source>
        <strain evidence="4 5">DSM 29506</strain>
    </source>
</reference>
<dbReference type="Gene3D" id="3.40.630.30">
    <property type="match status" value="1"/>
</dbReference>
<dbReference type="Proteomes" id="UP000316030">
    <property type="component" value="Unassembled WGS sequence"/>
</dbReference>
<dbReference type="SUPFAM" id="SSF55729">
    <property type="entry name" value="Acyl-CoA N-acyltransferases (Nat)"/>
    <property type="match status" value="1"/>
</dbReference>
<keyword evidence="1 4" id="KW-0808">Transferase</keyword>
<dbReference type="InterPro" id="IPR016181">
    <property type="entry name" value="Acyl_CoA_acyltransferase"/>
</dbReference>
<dbReference type="PANTHER" id="PTHR43420">
    <property type="entry name" value="ACETYLTRANSFERASE"/>
    <property type="match status" value="1"/>
</dbReference>
<dbReference type="AlphaFoldDB" id="A0A521F9D6"/>
<evidence type="ECO:0000256" key="2">
    <source>
        <dbReference type="ARBA" id="ARBA00023315"/>
    </source>
</evidence>
<dbReference type="InterPro" id="IPR050680">
    <property type="entry name" value="YpeA/RimI_acetyltransf"/>
</dbReference>
<gene>
    <name evidence="4" type="ORF">SAMN06265173_12529</name>
</gene>
<evidence type="ECO:0000313" key="5">
    <source>
        <dbReference type="Proteomes" id="UP000316030"/>
    </source>
</evidence>
<feature type="domain" description="N-acetyltransferase" evidence="3">
    <location>
        <begin position="9"/>
        <end position="149"/>
    </location>
</feature>